<evidence type="ECO:0000256" key="1">
    <source>
        <dbReference type="SAM" id="Phobius"/>
    </source>
</evidence>
<evidence type="ECO:0000313" key="2">
    <source>
        <dbReference type="EMBL" id="MPM63662.1"/>
    </source>
</evidence>
<name>A0A645BE95_9ZZZZ</name>
<reference evidence="2" key="1">
    <citation type="submission" date="2019-08" db="EMBL/GenBank/DDBJ databases">
        <authorList>
            <person name="Kucharzyk K."/>
            <person name="Murdoch R.W."/>
            <person name="Higgins S."/>
            <person name="Loffler F."/>
        </authorList>
    </citation>
    <scope>NUCLEOTIDE SEQUENCE</scope>
</reference>
<protein>
    <submittedName>
        <fullName evidence="2">Uncharacterized protein</fullName>
    </submittedName>
</protein>
<organism evidence="2">
    <name type="scientific">bioreactor metagenome</name>
    <dbReference type="NCBI Taxonomy" id="1076179"/>
    <lineage>
        <taxon>unclassified sequences</taxon>
        <taxon>metagenomes</taxon>
        <taxon>ecological metagenomes</taxon>
    </lineage>
</organism>
<comment type="caution">
    <text evidence="2">The sequence shown here is derived from an EMBL/GenBank/DDBJ whole genome shotgun (WGS) entry which is preliminary data.</text>
</comment>
<sequence>MFDTSLPQMCLFRKIACGHVLNQDKMLVRVKIIKGVAELVYEIKCSLGVGIKRRDHQENVSFPGIVLAVVLFCNLALAVACLIDNSECQCYGKCFEQEVFHWLRYLAHKFTKKITLIGIGSFFFEIERYQGDSSKK</sequence>
<keyword evidence="1" id="KW-1133">Transmembrane helix</keyword>
<keyword evidence="1" id="KW-0472">Membrane</keyword>
<feature type="transmembrane region" description="Helical" evidence="1">
    <location>
        <begin position="60"/>
        <end position="80"/>
    </location>
</feature>
<dbReference type="AlphaFoldDB" id="A0A645BE95"/>
<gene>
    <name evidence="2" type="ORF">SDC9_110543</name>
</gene>
<dbReference type="EMBL" id="VSSQ01019540">
    <property type="protein sequence ID" value="MPM63662.1"/>
    <property type="molecule type" value="Genomic_DNA"/>
</dbReference>
<keyword evidence="1" id="KW-0812">Transmembrane</keyword>
<proteinExistence type="predicted"/>
<accession>A0A645BE95</accession>